<dbReference type="EMBL" id="ANJA01002050">
    <property type="protein sequence ID" value="ETO72621.1"/>
    <property type="molecule type" value="Genomic_DNA"/>
</dbReference>
<proteinExistence type="predicted"/>
<reference evidence="2 3" key="1">
    <citation type="submission" date="2013-11" db="EMBL/GenBank/DDBJ databases">
        <title>The Genome Sequence of Phytophthora parasitica P1976.</title>
        <authorList>
            <consortium name="The Broad Institute Genomics Platform"/>
            <person name="Russ C."/>
            <person name="Tyler B."/>
            <person name="Panabieres F."/>
            <person name="Shan W."/>
            <person name="Tripathy S."/>
            <person name="Grunwald N."/>
            <person name="Machado M."/>
            <person name="Johnson C.S."/>
            <person name="Walker B."/>
            <person name="Young S."/>
            <person name="Zeng Q."/>
            <person name="Gargeya S."/>
            <person name="Fitzgerald M."/>
            <person name="Haas B."/>
            <person name="Abouelleil A."/>
            <person name="Allen A.W."/>
            <person name="Alvarado L."/>
            <person name="Arachchi H.M."/>
            <person name="Berlin A.M."/>
            <person name="Chapman S.B."/>
            <person name="Gainer-Dewar J."/>
            <person name="Goldberg J."/>
            <person name="Griggs A."/>
            <person name="Gujja S."/>
            <person name="Hansen M."/>
            <person name="Howarth C."/>
            <person name="Imamovic A."/>
            <person name="Ireland A."/>
            <person name="Larimer J."/>
            <person name="McCowan C."/>
            <person name="Murphy C."/>
            <person name="Pearson M."/>
            <person name="Poon T.W."/>
            <person name="Priest M."/>
            <person name="Roberts A."/>
            <person name="Saif S."/>
            <person name="Shea T."/>
            <person name="Sisk P."/>
            <person name="Sykes S."/>
            <person name="Wortman J."/>
            <person name="Nusbaum C."/>
            <person name="Birren B."/>
        </authorList>
    </citation>
    <scope>NUCLEOTIDE SEQUENCE [LARGE SCALE GENOMIC DNA]</scope>
    <source>
        <strain evidence="2 3">P1976</strain>
    </source>
</reference>
<comment type="caution">
    <text evidence="2">The sequence shown here is derived from an EMBL/GenBank/DDBJ whole genome shotgun (WGS) entry which is preliminary data.</text>
</comment>
<protein>
    <submittedName>
        <fullName evidence="2">Uncharacterized protein</fullName>
    </submittedName>
</protein>
<evidence type="ECO:0000313" key="3">
    <source>
        <dbReference type="Proteomes" id="UP000028582"/>
    </source>
</evidence>
<sequence length="105" mass="11456">MSASKVLRPKSASLSRVSLLTVEQSSAVYAIAWVFIVLFHVACGAYLICAAMTYWYLTKGSMSFNVSTWSLTGNENYRLYGAVYVIVGGIYALQVLNILIMSIGA</sequence>
<dbReference type="AlphaFoldDB" id="A0A081A160"/>
<accession>A0A081A160</accession>
<keyword evidence="1" id="KW-0812">Transmembrane</keyword>
<dbReference type="OrthoDB" id="127260at2759"/>
<feature type="transmembrane region" description="Helical" evidence="1">
    <location>
        <begin position="77"/>
        <end position="100"/>
    </location>
</feature>
<keyword evidence="1" id="KW-0472">Membrane</keyword>
<evidence type="ECO:0000256" key="1">
    <source>
        <dbReference type="SAM" id="Phobius"/>
    </source>
</evidence>
<keyword evidence="1" id="KW-1133">Transmembrane helix</keyword>
<organism evidence="2 3">
    <name type="scientific">Phytophthora nicotianae P1976</name>
    <dbReference type="NCBI Taxonomy" id="1317066"/>
    <lineage>
        <taxon>Eukaryota</taxon>
        <taxon>Sar</taxon>
        <taxon>Stramenopiles</taxon>
        <taxon>Oomycota</taxon>
        <taxon>Peronosporomycetes</taxon>
        <taxon>Peronosporales</taxon>
        <taxon>Peronosporaceae</taxon>
        <taxon>Phytophthora</taxon>
    </lineage>
</organism>
<feature type="transmembrane region" description="Helical" evidence="1">
    <location>
        <begin position="28"/>
        <end position="57"/>
    </location>
</feature>
<name>A0A081A160_PHYNI</name>
<gene>
    <name evidence="2" type="ORF">F444_11355</name>
</gene>
<dbReference type="Proteomes" id="UP000028582">
    <property type="component" value="Unassembled WGS sequence"/>
</dbReference>
<evidence type="ECO:0000313" key="2">
    <source>
        <dbReference type="EMBL" id="ETO72621.1"/>
    </source>
</evidence>